<dbReference type="AlphaFoldDB" id="A0A9D1N7Q0"/>
<dbReference type="Gene3D" id="3.90.550.10">
    <property type="entry name" value="Spore Coat Polysaccharide Biosynthesis Protein SpsA, Chain A"/>
    <property type="match status" value="1"/>
</dbReference>
<evidence type="ECO:0000256" key="3">
    <source>
        <dbReference type="ARBA" id="ARBA00022944"/>
    </source>
</evidence>
<comment type="similarity">
    <text evidence="5">Belongs to the IspD/TarI cytidylyltransferase family. TarI subfamily.</text>
</comment>
<dbReference type="FunFam" id="3.90.550.10:FF:000003">
    <property type="entry name" value="2-C-methyl-D-erythritol 4-phosphate cytidylyltransferase"/>
    <property type="match status" value="1"/>
</dbReference>
<dbReference type="GO" id="GO:0050518">
    <property type="term" value="F:2-C-methyl-D-erythritol 4-phosphate cytidylyltransferase activity"/>
    <property type="evidence" value="ECO:0007669"/>
    <property type="project" value="TreeGrafter"/>
</dbReference>
<dbReference type="NCBIfam" id="NF001183">
    <property type="entry name" value="PRK00155.1-3"/>
    <property type="match status" value="1"/>
</dbReference>
<dbReference type="Proteomes" id="UP000824130">
    <property type="component" value="Unassembled WGS sequence"/>
</dbReference>
<dbReference type="PANTHER" id="PTHR32125:SF8">
    <property type="entry name" value="RIBITOL-5-PHOSPHATE CYTIDYLYLTRANSFERASE"/>
    <property type="match status" value="1"/>
</dbReference>
<dbReference type="GO" id="GO:0071555">
    <property type="term" value="P:cell wall organization"/>
    <property type="evidence" value="ECO:0007669"/>
    <property type="project" value="UniProtKB-KW"/>
</dbReference>
<name>A0A9D1N7Q0_9FIRM</name>
<evidence type="ECO:0000256" key="1">
    <source>
        <dbReference type="ARBA" id="ARBA00022679"/>
    </source>
</evidence>
<keyword evidence="2 5" id="KW-0548">Nucleotidyltransferase</keyword>
<dbReference type="InterPro" id="IPR029044">
    <property type="entry name" value="Nucleotide-diphossugar_trans"/>
</dbReference>
<comment type="catalytic activity">
    <reaction evidence="5">
        <text>D-ribitol 5-phosphate + CTP + H(+) = CDP-L-ribitol + diphosphate</text>
        <dbReference type="Rhea" id="RHEA:12456"/>
        <dbReference type="ChEBI" id="CHEBI:15378"/>
        <dbReference type="ChEBI" id="CHEBI:33019"/>
        <dbReference type="ChEBI" id="CHEBI:37563"/>
        <dbReference type="ChEBI" id="CHEBI:57608"/>
        <dbReference type="ChEBI" id="CHEBI:57695"/>
        <dbReference type="EC" id="2.7.7.40"/>
    </reaction>
</comment>
<dbReference type="InterPro" id="IPR034709">
    <property type="entry name" value="TarI"/>
</dbReference>
<feature type="site" description="Positions ribitol 5-phosphate for the nucleophilic attack" evidence="5">
    <location>
        <position position="160"/>
    </location>
</feature>
<feature type="site" description="Positions ribitol 5-phosphate for the nucleophilic attack" evidence="5">
    <location>
        <position position="217"/>
    </location>
</feature>
<dbReference type="EC" id="2.7.7.40" evidence="5"/>
<keyword evidence="4" id="KW-0961">Cell wall biogenesis/degradation</keyword>
<dbReference type="GO" id="GO:0008299">
    <property type="term" value="P:isoprenoid biosynthetic process"/>
    <property type="evidence" value="ECO:0007669"/>
    <property type="project" value="InterPro"/>
</dbReference>
<dbReference type="SUPFAM" id="SSF53448">
    <property type="entry name" value="Nucleotide-diphospho-sugar transferases"/>
    <property type="match status" value="1"/>
</dbReference>
<dbReference type="PROSITE" id="PS01295">
    <property type="entry name" value="ISPD"/>
    <property type="match status" value="1"/>
</dbReference>
<evidence type="ECO:0000256" key="2">
    <source>
        <dbReference type="ARBA" id="ARBA00022695"/>
    </source>
</evidence>
<keyword evidence="1 5" id="KW-0808">Transferase</keyword>
<dbReference type="InterPro" id="IPR018294">
    <property type="entry name" value="ISPD_synthase_CS"/>
</dbReference>
<feature type="site" description="Transition state stabilizer" evidence="5">
    <location>
        <position position="14"/>
    </location>
</feature>
<comment type="function">
    <text evidence="5">Catalyzes the transfer of the cytidylyl group of CTP to D-ribitol 5-phosphate.</text>
</comment>
<accession>A0A9D1N7Q0</accession>
<organism evidence="6 7">
    <name type="scientific">Candidatus Allocopromorpha excrementipullorum</name>
    <dbReference type="NCBI Taxonomy" id="2840743"/>
    <lineage>
        <taxon>Bacteria</taxon>
        <taxon>Bacillati</taxon>
        <taxon>Bacillota</taxon>
        <taxon>Clostridia</taxon>
        <taxon>Eubacteriales</taxon>
        <taxon>Eubacteriaceae</taxon>
        <taxon>Eubacteriaceae incertae sedis</taxon>
        <taxon>Candidatus Allocopromorpha</taxon>
    </lineage>
</organism>
<evidence type="ECO:0000256" key="4">
    <source>
        <dbReference type="ARBA" id="ARBA00023316"/>
    </source>
</evidence>
<protein>
    <recommendedName>
        <fullName evidence="5">Ribitol-5-phosphate cytidylyltransferase</fullName>
        <ecNumber evidence="5">2.7.7.40</ecNumber>
    </recommendedName>
</protein>
<comment type="caution">
    <text evidence="5">Lacks conserved residue(s) required for the propagation of feature annotation.</text>
</comment>
<sequence>MIYGVILAGGVGSRMGNREKPKQYINIGDKPIIVHTIEKFCLCSEFEEILILCPKDWIEYSKGLVKKYVSETEQIKVIEGGETRNETIMNAIAYIEREGKLDEDTLIVTHDAVRPFVTYRIIEENIKAAQKCGACDTVIPATDTIVESRDGSVISDIPNRAVLYQGQTPQSFNAVKLRALYESLTEEEKAVLTDAAKIFVIKGEQVQLVKGENSNIKITYPYDLTVAESLLKGV</sequence>
<reference evidence="6" key="2">
    <citation type="journal article" date="2021" name="PeerJ">
        <title>Extensive microbial diversity within the chicken gut microbiome revealed by metagenomics and culture.</title>
        <authorList>
            <person name="Gilroy R."/>
            <person name="Ravi A."/>
            <person name="Getino M."/>
            <person name="Pursley I."/>
            <person name="Horton D.L."/>
            <person name="Alikhan N.F."/>
            <person name="Baker D."/>
            <person name="Gharbi K."/>
            <person name="Hall N."/>
            <person name="Watson M."/>
            <person name="Adriaenssens E.M."/>
            <person name="Foster-Nyarko E."/>
            <person name="Jarju S."/>
            <person name="Secka A."/>
            <person name="Antonio M."/>
            <person name="Oren A."/>
            <person name="Chaudhuri R.R."/>
            <person name="La Ragione R."/>
            <person name="Hildebrand F."/>
            <person name="Pallen M.J."/>
        </authorList>
    </citation>
    <scope>NUCLEOTIDE SEQUENCE</scope>
    <source>
        <strain evidence="6">ChiSjej4B22-8349</strain>
    </source>
</reference>
<proteinExistence type="inferred from homology"/>
<dbReference type="CDD" id="cd02516">
    <property type="entry name" value="CDP-ME_synthetase"/>
    <property type="match status" value="1"/>
</dbReference>
<dbReference type="InterPro" id="IPR050088">
    <property type="entry name" value="IspD/TarI_cytidylyltransf_bact"/>
</dbReference>
<evidence type="ECO:0000313" key="6">
    <source>
        <dbReference type="EMBL" id="HIU96247.1"/>
    </source>
</evidence>
<comment type="caution">
    <text evidence="6">The sequence shown here is derived from an EMBL/GenBank/DDBJ whole genome shotgun (WGS) entry which is preliminary data.</text>
</comment>
<keyword evidence="3" id="KW-0777">Teichoic acid biosynthesis</keyword>
<gene>
    <name evidence="6" type="ORF">IAD25_05980</name>
</gene>
<dbReference type="Pfam" id="PF01128">
    <property type="entry name" value="IspD"/>
    <property type="match status" value="1"/>
</dbReference>
<feature type="binding site" evidence="5">
    <location>
        <begin position="7"/>
        <end position="10"/>
    </location>
    <ligand>
        <name>CTP</name>
        <dbReference type="ChEBI" id="CHEBI:37563"/>
    </ligand>
</feature>
<evidence type="ECO:0000256" key="5">
    <source>
        <dbReference type="HAMAP-Rule" id="MF_02068"/>
    </source>
</evidence>
<reference evidence="6" key="1">
    <citation type="submission" date="2020-10" db="EMBL/GenBank/DDBJ databases">
        <authorList>
            <person name="Gilroy R."/>
        </authorList>
    </citation>
    <scope>NUCLEOTIDE SEQUENCE</scope>
    <source>
        <strain evidence="6">ChiSjej4B22-8349</strain>
    </source>
</reference>
<dbReference type="GO" id="GO:0019350">
    <property type="term" value="P:teichoic acid biosynthetic process"/>
    <property type="evidence" value="ECO:0007669"/>
    <property type="project" value="UniProtKB-KW"/>
</dbReference>
<dbReference type="PANTHER" id="PTHR32125">
    <property type="entry name" value="2-C-METHYL-D-ERYTHRITOL 4-PHOSPHATE CYTIDYLYLTRANSFERASE, CHLOROPLASTIC"/>
    <property type="match status" value="1"/>
</dbReference>
<feature type="site" description="Transition state stabilizer" evidence="5">
    <location>
        <position position="22"/>
    </location>
</feature>
<dbReference type="GO" id="GO:0047349">
    <property type="term" value="F:D-ribitol-5-phosphate cytidylyltransferase activity"/>
    <property type="evidence" value="ECO:0007669"/>
    <property type="project" value="UniProtKB-UniRule"/>
</dbReference>
<evidence type="ECO:0000313" key="7">
    <source>
        <dbReference type="Proteomes" id="UP000824130"/>
    </source>
</evidence>
<dbReference type="HAMAP" id="MF_02068">
    <property type="entry name" value="TarI"/>
    <property type="match status" value="1"/>
</dbReference>
<dbReference type="EMBL" id="DVOB01000128">
    <property type="protein sequence ID" value="HIU96247.1"/>
    <property type="molecule type" value="Genomic_DNA"/>
</dbReference>
<feature type="binding site" evidence="5">
    <location>
        <begin position="81"/>
        <end position="87"/>
    </location>
    <ligand>
        <name>CTP</name>
        <dbReference type="ChEBI" id="CHEBI:37563"/>
    </ligand>
</feature>
<dbReference type="InterPro" id="IPR034683">
    <property type="entry name" value="IspD/TarI"/>
</dbReference>